<evidence type="ECO:0000313" key="3">
    <source>
        <dbReference type="Proteomes" id="UP001057375"/>
    </source>
</evidence>
<sequence>MMKKKVIIDSVKEIIIAGADITISPVTISRENFTIRIKKSDLGEKAWNDEAVNKGKDIGDDTKVEQLPDQVMDQPVVIDINNALINTQKQPTVSDLMRAMKMMKVDITEIIETIKMLDSLDAINAEVEMIDALLDIADEDGGLEDLPIETGNHAKDKSYAIYDFKKPNRISAEQMKAFSALHDKMLRTTISELSAMLRKIVDVKLYSIEQMTYGEFILSIPQITSLNTLSIKPLEGRIVMECNPAISHKIIAHLLGNGESSLTDSTEKELTEIELQVFNHFYQLIMKNLKKAWDDVSTINLKTESMDTNANAIQIISDHEIVLLVVFEISIDDESGFLSICYPISYIEQLLDVIVEKVFAEAKNRKVSKQKDINALISGSQMKIDVMLAETELKIKDLLELKED</sequence>
<dbReference type="InterPro" id="IPR001689">
    <property type="entry name" value="Flag_FliM"/>
</dbReference>
<proteinExistence type="predicted"/>
<gene>
    <name evidence="2" type="ORF">ADUPG1_006274</name>
</gene>
<dbReference type="InterPro" id="IPR001782">
    <property type="entry name" value="Flag_FlgI"/>
</dbReference>
<dbReference type="Pfam" id="PF02119">
    <property type="entry name" value="FlgI"/>
    <property type="match status" value="1"/>
</dbReference>
<name>A0ABQ5KKX9_9EUKA</name>
<dbReference type="EMBL" id="BQXS01009807">
    <property type="protein sequence ID" value="GKT31979.1"/>
    <property type="molecule type" value="Genomic_DNA"/>
</dbReference>
<dbReference type="PRINTS" id="PR00955">
    <property type="entry name" value="FLGMOTORFLIM"/>
</dbReference>
<comment type="caution">
    <text evidence="2">The sequence shown here is derived from an EMBL/GenBank/DDBJ whole genome shotgun (WGS) entry which is preliminary data.</text>
</comment>
<dbReference type="Pfam" id="PF02154">
    <property type="entry name" value="FliM"/>
    <property type="match status" value="1"/>
</dbReference>
<protein>
    <submittedName>
        <fullName evidence="2">Multi-domain containing protein</fullName>
    </submittedName>
</protein>
<dbReference type="Proteomes" id="UP001057375">
    <property type="component" value="Unassembled WGS sequence"/>
</dbReference>
<keyword evidence="1" id="KW-0145">Chemotaxis</keyword>
<dbReference type="SUPFAM" id="SSF103039">
    <property type="entry name" value="CheC-like"/>
    <property type="match status" value="1"/>
</dbReference>
<dbReference type="Gene3D" id="3.40.1550.10">
    <property type="entry name" value="CheC-like"/>
    <property type="match status" value="1"/>
</dbReference>
<dbReference type="InterPro" id="IPR028976">
    <property type="entry name" value="CheC-like_sf"/>
</dbReference>
<feature type="non-terminal residue" evidence="2">
    <location>
        <position position="404"/>
    </location>
</feature>
<evidence type="ECO:0000313" key="2">
    <source>
        <dbReference type="EMBL" id="GKT31979.1"/>
    </source>
</evidence>
<organism evidence="2 3">
    <name type="scientific">Aduncisulcus paluster</name>
    <dbReference type="NCBI Taxonomy" id="2918883"/>
    <lineage>
        <taxon>Eukaryota</taxon>
        <taxon>Metamonada</taxon>
        <taxon>Carpediemonas-like organisms</taxon>
        <taxon>Aduncisulcus</taxon>
    </lineage>
</organism>
<accession>A0ABQ5KKX9</accession>
<evidence type="ECO:0000256" key="1">
    <source>
        <dbReference type="ARBA" id="ARBA00022500"/>
    </source>
</evidence>
<dbReference type="CDD" id="cd17908">
    <property type="entry name" value="FliM"/>
    <property type="match status" value="1"/>
</dbReference>
<keyword evidence="3" id="KW-1185">Reference proteome</keyword>
<dbReference type="PANTHER" id="PTHR30034">
    <property type="entry name" value="FLAGELLAR MOTOR SWITCH PROTEIN FLIM"/>
    <property type="match status" value="1"/>
</dbReference>
<dbReference type="PANTHER" id="PTHR30034:SF3">
    <property type="entry name" value="FLAGELLAR MOTOR SWITCH PROTEIN FLIM"/>
    <property type="match status" value="1"/>
</dbReference>
<reference evidence="2" key="1">
    <citation type="submission" date="2022-03" db="EMBL/GenBank/DDBJ databases">
        <title>Draft genome sequence of Aduncisulcus paluster, a free-living microaerophilic Fornicata.</title>
        <authorList>
            <person name="Yuyama I."/>
            <person name="Kume K."/>
            <person name="Tamura T."/>
            <person name="Inagaki Y."/>
            <person name="Hashimoto T."/>
        </authorList>
    </citation>
    <scope>NUCLEOTIDE SEQUENCE</scope>
    <source>
        <strain evidence="2">NY0171</strain>
    </source>
</reference>